<keyword evidence="8" id="KW-1199">Hemostasis impairing toxin</keyword>
<protein>
    <recommendedName>
        <fullName evidence="12">Peptidase S1 domain-containing protein</fullName>
    </recommendedName>
</protein>
<dbReference type="CDD" id="cd00190">
    <property type="entry name" value="Tryp_SPc"/>
    <property type="match status" value="1"/>
</dbReference>
<keyword evidence="6" id="KW-0720">Serine protease</keyword>
<keyword evidence="3" id="KW-0800">Toxin</keyword>
<dbReference type="Proteomes" id="UP001152562">
    <property type="component" value="Unassembled WGS sequence"/>
</dbReference>
<organism evidence="13 14">
    <name type="scientific">Pieris brassicae</name>
    <name type="common">White butterfly</name>
    <name type="synonym">Large white butterfly</name>
    <dbReference type="NCBI Taxonomy" id="7116"/>
    <lineage>
        <taxon>Eukaryota</taxon>
        <taxon>Metazoa</taxon>
        <taxon>Ecdysozoa</taxon>
        <taxon>Arthropoda</taxon>
        <taxon>Hexapoda</taxon>
        <taxon>Insecta</taxon>
        <taxon>Pterygota</taxon>
        <taxon>Neoptera</taxon>
        <taxon>Endopterygota</taxon>
        <taxon>Lepidoptera</taxon>
        <taxon>Glossata</taxon>
        <taxon>Ditrysia</taxon>
        <taxon>Papilionoidea</taxon>
        <taxon>Pieridae</taxon>
        <taxon>Pierinae</taxon>
        <taxon>Pieris</taxon>
    </lineage>
</organism>
<evidence type="ECO:0000313" key="13">
    <source>
        <dbReference type="EMBL" id="CAH4034060.1"/>
    </source>
</evidence>
<evidence type="ECO:0000256" key="8">
    <source>
        <dbReference type="ARBA" id="ARBA00023240"/>
    </source>
</evidence>
<dbReference type="Gene3D" id="2.40.10.10">
    <property type="entry name" value="Trypsin-like serine proteases"/>
    <property type="match status" value="2"/>
</dbReference>
<evidence type="ECO:0000256" key="1">
    <source>
        <dbReference type="ARBA" id="ARBA00004239"/>
    </source>
</evidence>
<comment type="similarity">
    <text evidence="2">Belongs to the peptidase S1 family.</text>
</comment>
<evidence type="ECO:0000256" key="6">
    <source>
        <dbReference type="ARBA" id="ARBA00022825"/>
    </source>
</evidence>
<sequence length="288" mass="30961">MKLLVILSLVGCALSFPRAYEPIEVDYHGQQGIPMATYLRNAEAAADFDGARIVGGTPARLGAHPHIAGLLISLRQGGTSMCGSSLLSNTKLITAAHCWSTTNFQGQSMIVVLGSLRLFSGGTRITTTNVQLHGNYNTRNLNNDIAIITINRVNYNNNINAIALPSGLLEYLTYVGNRATAVGYGRLRDGDSNNNDVLHQVSLIVIENFVCTDIYGPSTIIDSTLCTDTQGRIGTCQGDSGGPLDFAFQNVRYLIGVTSFTSQRGCQAGLPAGFARVTSFLQWIRARL</sequence>
<keyword evidence="14" id="KW-1185">Reference proteome</keyword>
<keyword evidence="5" id="KW-0378">Hydrolase</keyword>
<dbReference type="InterPro" id="IPR050430">
    <property type="entry name" value="Peptidase_S1"/>
</dbReference>
<dbReference type="GO" id="GO:0005576">
    <property type="term" value="C:extracellular region"/>
    <property type="evidence" value="ECO:0007669"/>
    <property type="project" value="UniProtKB-SubCell"/>
</dbReference>
<dbReference type="SMART" id="SM00020">
    <property type="entry name" value="Tryp_SPc"/>
    <property type="match status" value="1"/>
</dbReference>
<dbReference type="PROSITE" id="PS00134">
    <property type="entry name" value="TRYPSIN_HIS"/>
    <property type="match status" value="1"/>
</dbReference>
<proteinExistence type="inferred from homology"/>
<keyword evidence="4" id="KW-0645">Protease</keyword>
<evidence type="ECO:0000256" key="11">
    <source>
        <dbReference type="SAM" id="SignalP"/>
    </source>
</evidence>
<evidence type="ECO:0000256" key="4">
    <source>
        <dbReference type="ARBA" id="ARBA00022670"/>
    </source>
</evidence>
<dbReference type="Pfam" id="PF00089">
    <property type="entry name" value="Trypsin"/>
    <property type="match status" value="1"/>
</dbReference>
<evidence type="ECO:0000256" key="2">
    <source>
        <dbReference type="ARBA" id="ARBA00007664"/>
    </source>
</evidence>
<feature type="chain" id="PRO_5040440078" description="Peptidase S1 domain-containing protein" evidence="11">
    <location>
        <begin position="16"/>
        <end position="288"/>
    </location>
</feature>
<evidence type="ECO:0000256" key="9">
    <source>
        <dbReference type="ARBA" id="ARBA00055534"/>
    </source>
</evidence>
<dbReference type="GO" id="GO:0004252">
    <property type="term" value="F:serine-type endopeptidase activity"/>
    <property type="evidence" value="ECO:0007669"/>
    <property type="project" value="InterPro"/>
</dbReference>
<reference evidence="13" key="1">
    <citation type="submission" date="2022-05" db="EMBL/GenBank/DDBJ databases">
        <authorList>
            <person name="Okamura Y."/>
        </authorList>
    </citation>
    <scope>NUCLEOTIDE SEQUENCE</scope>
</reference>
<keyword evidence="7" id="KW-1015">Disulfide bond</keyword>
<feature type="signal peptide" evidence="11">
    <location>
        <begin position="1"/>
        <end position="15"/>
    </location>
</feature>
<dbReference type="SUPFAM" id="SSF50494">
    <property type="entry name" value="Trypsin-like serine proteases"/>
    <property type="match status" value="1"/>
</dbReference>
<keyword evidence="11" id="KW-0732">Signal</keyword>
<comment type="caution">
    <text evidence="13">The sequence shown here is derived from an EMBL/GenBank/DDBJ whole genome shotgun (WGS) entry which is preliminary data.</text>
</comment>
<dbReference type="InterPro" id="IPR001254">
    <property type="entry name" value="Trypsin_dom"/>
</dbReference>
<dbReference type="InterPro" id="IPR001314">
    <property type="entry name" value="Peptidase_S1A"/>
</dbReference>
<name>A0A9P0TKP1_PIEBR</name>
<evidence type="ECO:0000256" key="10">
    <source>
        <dbReference type="ARBA" id="ARBA00084094"/>
    </source>
</evidence>
<accession>A0A9P0TKP1</accession>
<keyword evidence="10" id="KW-1205">Fibrinolytic toxin</keyword>
<dbReference type="GO" id="GO:0090729">
    <property type="term" value="F:toxin activity"/>
    <property type="evidence" value="ECO:0007669"/>
    <property type="project" value="UniProtKB-KW"/>
</dbReference>
<feature type="domain" description="Peptidase S1" evidence="12">
    <location>
        <begin position="53"/>
        <end position="288"/>
    </location>
</feature>
<evidence type="ECO:0000256" key="5">
    <source>
        <dbReference type="ARBA" id="ARBA00022801"/>
    </source>
</evidence>
<gene>
    <name evidence="13" type="ORF">PIBRA_LOCUS10280</name>
</gene>
<evidence type="ECO:0000313" key="14">
    <source>
        <dbReference type="Proteomes" id="UP001152562"/>
    </source>
</evidence>
<evidence type="ECO:0000259" key="12">
    <source>
        <dbReference type="PROSITE" id="PS50240"/>
    </source>
</evidence>
<dbReference type="InterPro" id="IPR009003">
    <property type="entry name" value="Peptidase_S1_PA"/>
</dbReference>
<dbReference type="PRINTS" id="PR00722">
    <property type="entry name" value="CHYMOTRYPSIN"/>
</dbReference>
<comment type="function">
    <text evidence="9">Fibrinolytic activity; shows preferential cleavage of Arg-Gly bonds in all three fibrinogen chains. Contact with the caterpillars causes severe bleeding, due the anticoagulant effect of the protein.</text>
</comment>
<dbReference type="PANTHER" id="PTHR24276">
    <property type="entry name" value="POLYSERASE-RELATED"/>
    <property type="match status" value="1"/>
</dbReference>
<dbReference type="FunFam" id="2.40.10.10:FF:000068">
    <property type="entry name" value="transmembrane protease serine 2"/>
    <property type="match status" value="1"/>
</dbReference>
<dbReference type="GO" id="GO:0006508">
    <property type="term" value="P:proteolysis"/>
    <property type="evidence" value="ECO:0007669"/>
    <property type="project" value="UniProtKB-KW"/>
</dbReference>
<dbReference type="EMBL" id="CALOZG010000035">
    <property type="protein sequence ID" value="CAH4034060.1"/>
    <property type="molecule type" value="Genomic_DNA"/>
</dbReference>
<dbReference type="PANTHER" id="PTHR24276:SF98">
    <property type="entry name" value="FI18310P1-RELATED"/>
    <property type="match status" value="1"/>
</dbReference>
<dbReference type="AlphaFoldDB" id="A0A9P0TKP1"/>
<comment type="subcellular location">
    <subcellularLocation>
        <location evidence="1">Secreted</location>
        <location evidence="1">Extracellular space</location>
    </subcellularLocation>
</comment>
<dbReference type="PROSITE" id="PS50240">
    <property type="entry name" value="TRYPSIN_DOM"/>
    <property type="match status" value="1"/>
</dbReference>
<evidence type="ECO:0000256" key="3">
    <source>
        <dbReference type="ARBA" id="ARBA00022656"/>
    </source>
</evidence>
<dbReference type="InterPro" id="IPR018114">
    <property type="entry name" value="TRYPSIN_HIS"/>
</dbReference>
<evidence type="ECO:0000256" key="7">
    <source>
        <dbReference type="ARBA" id="ARBA00023157"/>
    </source>
</evidence>
<dbReference type="InterPro" id="IPR043504">
    <property type="entry name" value="Peptidase_S1_PA_chymotrypsin"/>
</dbReference>